<feature type="compositionally biased region" description="Polar residues" evidence="1">
    <location>
        <begin position="305"/>
        <end position="316"/>
    </location>
</feature>
<name>A0A9P6HKD6_9AGAM</name>
<dbReference type="CDD" id="cd20557">
    <property type="entry name" value="CYCLIN_ScPCL1-like"/>
    <property type="match status" value="1"/>
</dbReference>
<evidence type="ECO:0000313" key="4">
    <source>
        <dbReference type="Proteomes" id="UP000736335"/>
    </source>
</evidence>
<evidence type="ECO:0000256" key="1">
    <source>
        <dbReference type="SAM" id="MobiDB-lite"/>
    </source>
</evidence>
<dbReference type="GO" id="GO:0000307">
    <property type="term" value="C:cyclin-dependent protein kinase holoenzyme complex"/>
    <property type="evidence" value="ECO:0007669"/>
    <property type="project" value="TreeGrafter"/>
</dbReference>
<reference evidence="3" key="2">
    <citation type="submission" date="2020-11" db="EMBL/GenBank/DDBJ databases">
        <authorList>
            <consortium name="DOE Joint Genome Institute"/>
            <person name="Kuo A."/>
            <person name="Miyauchi S."/>
            <person name="Kiss E."/>
            <person name="Drula E."/>
            <person name="Kohler A."/>
            <person name="Sanchez-Garcia M."/>
            <person name="Andreopoulos B."/>
            <person name="Barry K.W."/>
            <person name="Bonito G."/>
            <person name="Buee M."/>
            <person name="Carver A."/>
            <person name="Chen C."/>
            <person name="Cichocki N."/>
            <person name="Clum A."/>
            <person name="Culley D."/>
            <person name="Crous P.W."/>
            <person name="Fauchery L."/>
            <person name="Girlanda M."/>
            <person name="Hayes R."/>
            <person name="Keri Z."/>
            <person name="Labutti K."/>
            <person name="Lipzen A."/>
            <person name="Lombard V."/>
            <person name="Magnuson J."/>
            <person name="Maillard F."/>
            <person name="Morin E."/>
            <person name="Murat C."/>
            <person name="Nolan M."/>
            <person name="Ohm R."/>
            <person name="Pangilinan J."/>
            <person name="Pereira M."/>
            <person name="Perotto S."/>
            <person name="Peter M."/>
            <person name="Riley R."/>
            <person name="Sitrit Y."/>
            <person name="Stielow B."/>
            <person name="Szollosi G."/>
            <person name="Zifcakova L."/>
            <person name="Stursova M."/>
            <person name="Spatafora J.W."/>
            <person name="Tedersoo L."/>
            <person name="Vaario L.-M."/>
            <person name="Yamada A."/>
            <person name="Yan M."/>
            <person name="Wang P."/>
            <person name="Xu J."/>
            <person name="Bruns T."/>
            <person name="Baldrian P."/>
            <person name="Vilgalys R."/>
            <person name="Henrissat B."/>
            <person name="Grigoriev I.V."/>
            <person name="Hibbett D."/>
            <person name="Nagy L.G."/>
            <person name="Martin F.M."/>
        </authorList>
    </citation>
    <scope>NUCLEOTIDE SEQUENCE</scope>
    <source>
        <strain evidence="3">UH-Tt-Lm1</strain>
    </source>
</reference>
<sequence length="378" mass="40929">MATAVVPRHPSPSSYIGRPQVINRPISASTSTPQPPASAARSRQSDPFYGHEQTAKMCARYVNNLFHCPDQPPPTSTNTAPPPLAQFIAYSLHRTRLTPSVTFAALYLLQRLKTRFIAARGSSGHRLFISAFMIASKVICDDTYSNKSWCIVGQGMFALREINQMEREMCSYLEWQLNVEPSALKDFESMVRRDFKGPGPYPSQYTLPAPSSGPFAHPKPSTNNNPTAIPSFGPGAPPSPPSTTSSTPERSRRTSSDSNPAQQGPPQLLPTPPSSHSNIPSPANSMSPVTPPNYEGDSAKIVHSAGSNTMQISGDSVSPPYHHAHTRKSSSPIQAHPTKTHASIEAKHPSPKRSSGAYQHAAPVKSNAVYAFARPCVW</sequence>
<gene>
    <name evidence="3" type="ORF">BJ322DRAFT_1046452</name>
</gene>
<organism evidence="3 4">
    <name type="scientific">Thelephora terrestris</name>
    <dbReference type="NCBI Taxonomy" id="56493"/>
    <lineage>
        <taxon>Eukaryota</taxon>
        <taxon>Fungi</taxon>
        <taxon>Dikarya</taxon>
        <taxon>Basidiomycota</taxon>
        <taxon>Agaricomycotina</taxon>
        <taxon>Agaricomycetes</taxon>
        <taxon>Thelephorales</taxon>
        <taxon>Thelephoraceae</taxon>
        <taxon>Thelephora</taxon>
    </lineage>
</organism>
<dbReference type="PANTHER" id="PTHR15615:SF108">
    <property type="entry name" value="PROTEIN CNPPD1"/>
    <property type="match status" value="1"/>
</dbReference>
<evidence type="ECO:0000259" key="2">
    <source>
        <dbReference type="Pfam" id="PF00134"/>
    </source>
</evidence>
<dbReference type="EMBL" id="WIUZ02000004">
    <property type="protein sequence ID" value="KAF9787996.1"/>
    <property type="molecule type" value="Genomic_DNA"/>
</dbReference>
<protein>
    <recommendedName>
        <fullName evidence="2">Cyclin N-terminal domain-containing protein</fullName>
    </recommendedName>
</protein>
<dbReference type="PANTHER" id="PTHR15615">
    <property type="match status" value="1"/>
</dbReference>
<dbReference type="InterPro" id="IPR013922">
    <property type="entry name" value="Cyclin_PHO80-like"/>
</dbReference>
<feature type="domain" description="Cyclin N-terminal" evidence="2">
    <location>
        <begin position="82"/>
        <end position="178"/>
    </location>
</feature>
<dbReference type="GO" id="GO:0005634">
    <property type="term" value="C:nucleus"/>
    <property type="evidence" value="ECO:0007669"/>
    <property type="project" value="TreeGrafter"/>
</dbReference>
<dbReference type="SUPFAM" id="SSF47954">
    <property type="entry name" value="Cyclin-like"/>
    <property type="match status" value="1"/>
</dbReference>
<comment type="caution">
    <text evidence="3">The sequence shown here is derived from an EMBL/GenBank/DDBJ whole genome shotgun (WGS) entry which is preliminary data.</text>
</comment>
<feature type="region of interest" description="Disordered" evidence="1">
    <location>
        <begin position="198"/>
        <end position="361"/>
    </location>
</feature>
<reference evidence="3" key="1">
    <citation type="journal article" date="2020" name="Nat. Commun.">
        <title>Large-scale genome sequencing of mycorrhizal fungi provides insights into the early evolution of symbiotic traits.</title>
        <authorList>
            <person name="Miyauchi S."/>
            <person name="Kiss E."/>
            <person name="Kuo A."/>
            <person name="Drula E."/>
            <person name="Kohler A."/>
            <person name="Sanchez-Garcia M."/>
            <person name="Morin E."/>
            <person name="Andreopoulos B."/>
            <person name="Barry K.W."/>
            <person name="Bonito G."/>
            <person name="Buee M."/>
            <person name="Carver A."/>
            <person name="Chen C."/>
            <person name="Cichocki N."/>
            <person name="Clum A."/>
            <person name="Culley D."/>
            <person name="Crous P.W."/>
            <person name="Fauchery L."/>
            <person name="Girlanda M."/>
            <person name="Hayes R.D."/>
            <person name="Keri Z."/>
            <person name="LaButti K."/>
            <person name="Lipzen A."/>
            <person name="Lombard V."/>
            <person name="Magnuson J."/>
            <person name="Maillard F."/>
            <person name="Murat C."/>
            <person name="Nolan M."/>
            <person name="Ohm R.A."/>
            <person name="Pangilinan J."/>
            <person name="Pereira M.F."/>
            <person name="Perotto S."/>
            <person name="Peter M."/>
            <person name="Pfister S."/>
            <person name="Riley R."/>
            <person name="Sitrit Y."/>
            <person name="Stielow J.B."/>
            <person name="Szollosi G."/>
            <person name="Zifcakova L."/>
            <person name="Stursova M."/>
            <person name="Spatafora J.W."/>
            <person name="Tedersoo L."/>
            <person name="Vaario L.M."/>
            <person name="Yamada A."/>
            <person name="Yan M."/>
            <person name="Wang P."/>
            <person name="Xu J."/>
            <person name="Bruns T."/>
            <person name="Baldrian P."/>
            <person name="Vilgalys R."/>
            <person name="Dunand C."/>
            <person name="Henrissat B."/>
            <person name="Grigoriev I.V."/>
            <person name="Hibbett D."/>
            <person name="Nagy L.G."/>
            <person name="Martin F.M."/>
        </authorList>
    </citation>
    <scope>NUCLEOTIDE SEQUENCE</scope>
    <source>
        <strain evidence="3">UH-Tt-Lm1</strain>
    </source>
</reference>
<dbReference type="InterPro" id="IPR036915">
    <property type="entry name" value="Cyclin-like_sf"/>
</dbReference>
<keyword evidence="4" id="KW-1185">Reference proteome</keyword>
<proteinExistence type="predicted"/>
<dbReference type="GO" id="GO:0016538">
    <property type="term" value="F:cyclin-dependent protein serine/threonine kinase regulator activity"/>
    <property type="evidence" value="ECO:0007669"/>
    <property type="project" value="TreeGrafter"/>
</dbReference>
<feature type="region of interest" description="Disordered" evidence="1">
    <location>
        <begin position="1"/>
        <end position="46"/>
    </location>
</feature>
<dbReference type="OrthoDB" id="244495at2759"/>
<dbReference type="InterPro" id="IPR006671">
    <property type="entry name" value="Cyclin_N"/>
</dbReference>
<dbReference type="GO" id="GO:0019901">
    <property type="term" value="F:protein kinase binding"/>
    <property type="evidence" value="ECO:0007669"/>
    <property type="project" value="InterPro"/>
</dbReference>
<accession>A0A9P6HKD6</accession>
<evidence type="ECO:0000313" key="3">
    <source>
        <dbReference type="EMBL" id="KAF9787996.1"/>
    </source>
</evidence>
<feature type="compositionally biased region" description="Polar residues" evidence="1">
    <location>
        <begin position="274"/>
        <end position="288"/>
    </location>
</feature>
<dbReference type="Pfam" id="PF00134">
    <property type="entry name" value="Cyclin_N"/>
    <property type="match status" value="1"/>
</dbReference>
<dbReference type="Proteomes" id="UP000736335">
    <property type="component" value="Unassembled WGS sequence"/>
</dbReference>
<dbReference type="AlphaFoldDB" id="A0A9P6HKD6"/>
<dbReference type="Gene3D" id="1.10.472.10">
    <property type="entry name" value="Cyclin-like"/>
    <property type="match status" value="1"/>
</dbReference>
<feature type="compositionally biased region" description="Low complexity" evidence="1">
    <location>
        <begin position="27"/>
        <end position="42"/>
    </location>
</feature>